<protein>
    <submittedName>
        <fullName evidence="1">Uncharacterized protein</fullName>
    </submittedName>
</protein>
<name>A0A2U1Q2S8_ARTAN</name>
<comment type="caution">
    <text evidence="1">The sequence shown here is derived from an EMBL/GenBank/DDBJ whole genome shotgun (WGS) entry which is preliminary data.</text>
</comment>
<dbReference type="Proteomes" id="UP000245207">
    <property type="component" value="Unassembled WGS sequence"/>
</dbReference>
<evidence type="ECO:0000313" key="1">
    <source>
        <dbReference type="EMBL" id="PWA92324.1"/>
    </source>
</evidence>
<keyword evidence="2" id="KW-1185">Reference proteome</keyword>
<evidence type="ECO:0000313" key="2">
    <source>
        <dbReference type="Proteomes" id="UP000245207"/>
    </source>
</evidence>
<reference evidence="1 2" key="1">
    <citation type="journal article" date="2018" name="Mol. Plant">
        <title>The genome of Artemisia annua provides insight into the evolution of Asteraceae family and artemisinin biosynthesis.</title>
        <authorList>
            <person name="Shen Q."/>
            <person name="Zhang L."/>
            <person name="Liao Z."/>
            <person name="Wang S."/>
            <person name="Yan T."/>
            <person name="Shi P."/>
            <person name="Liu M."/>
            <person name="Fu X."/>
            <person name="Pan Q."/>
            <person name="Wang Y."/>
            <person name="Lv Z."/>
            <person name="Lu X."/>
            <person name="Zhang F."/>
            <person name="Jiang W."/>
            <person name="Ma Y."/>
            <person name="Chen M."/>
            <person name="Hao X."/>
            <person name="Li L."/>
            <person name="Tang Y."/>
            <person name="Lv G."/>
            <person name="Zhou Y."/>
            <person name="Sun X."/>
            <person name="Brodelius P.E."/>
            <person name="Rose J.K.C."/>
            <person name="Tang K."/>
        </authorList>
    </citation>
    <scope>NUCLEOTIDE SEQUENCE [LARGE SCALE GENOMIC DNA]</scope>
    <source>
        <strain evidence="2">cv. Huhao1</strain>
        <tissue evidence="1">Leaf</tissue>
    </source>
</reference>
<gene>
    <name evidence="1" type="ORF">CTI12_AA080990</name>
</gene>
<dbReference type="AlphaFoldDB" id="A0A2U1Q2S8"/>
<dbReference type="EMBL" id="PKPP01000472">
    <property type="protein sequence ID" value="PWA92324.1"/>
    <property type="molecule type" value="Genomic_DNA"/>
</dbReference>
<proteinExistence type="predicted"/>
<accession>A0A2U1Q2S8</accession>
<sequence>MEEMKTPCNSVYEGIPPLSADYAWLIGQNLEGDNLTMTRMSRVFTLYMTDHHIVGVQSSVGSLSWSGDVSEDHKRKKSRWIEMSYAKKLKNLTDEDDILDLLTWCNDKVYAMGASTDYIIPIDIVVKEKEVVISLLPLPEFPFLTTMDTLDVVYLFKLDMTSKTSTWEEIDDLKDAIFFVNIYDWSICYYPAIASELGGYDLECLVVKKVSLKVLFEDVSIAILVLCELLSSVGQAAC</sequence>
<organism evidence="1 2">
    <name type="scientific">Artemisia annua</name>
    <name type="common">Sweet wormwood</name>
    <dbReference type="NCBI Taxonomy" id="35608"/>
    <lineage>
        <taxon>Eukaryota</taxon>
        <taxon>Viridiplantae</taxon>
        <taxon>Streptophyta</taxon>
        <taxon>Embryophyta</taxon>
        <taxon>Tracheophyta</taxon>
        <taxon>Spermatophyta</taxon>
        <taxon>Magnoliopsida</taxon>
        <taxon>eudicotyledons</taxon>
        <taxon>Gunneridae</taxon>
        <taxon>Pentapetalae</taxon>
        <taxon>asterids</taxon>
        <taxon>campanulids</taxon>
        <taxon>Asterales</taxon>
        <taxon>Asteraceae</taxon>
        <taxon>Asteroideae</taxon>
        <taxon>Anthemideae</taxon>
        <taxon>Artemisiinae</taxon>
        <taxon>Artemisia</taxon>
    </lineage>
</organism>